<evidence type="ECO:0000313" key="9">
    <source>
        <dbReference type="EMBL" id="CDH45142.1"/>
    </source>
</evidence>
<dbReference type="SUPFAM" id="SSF52172">
    <property type="entry name" value="CheY-like"/>
    <property type="match status" value="1"/>
</dbReference>
<dbReference type="InterPro" id="IPR025943">
    <property type="entry name" value="Sigma_54_int_dom_ATP-bd_2"/>
</dbReference>
<keyword evidence="2" id="KW-0067">ATP-binding</keyword>
<name>A0A7U7GBJ4_9GAMM</name>
<keyword evidence="6" id="KW-0597">Phosphoprotein</keyword>
<dbReference type="SUPFAM" id="SSF46689">
    <property type="entry name" value="Homeodomain-like"/>
    <property type="match status" value="1"/>
</dbReference>
<reference evidence="9 10" key="1">
    <citation type="journal article" date="2014" name="ISME J.">
        <title>Candidatus Competibacter-lineage genomes retrieved from metagenomes reveal functional metabolic diversity.</title>
        <authorList>
            <person name="McIlroy S.J."/>
            <person name="Albertsen M."/>
            <person name="Andresen E.K."/>
            <person name="Saunders A.M."/>
            <person name="Kristiansen R."/>
            <person name="Stokholm-Bjerregaard M."/>
            <person name="Nielsen K.L."/>
            <person name="Nielsen P.H."/>
        </authorList>
    </citation>
    <scope>NUCLEOTIDE SEQUENCE [LARGE SCALE GENOMIC DNA]</scope>
    <source>
        <strain evidence="9 10">Run_B_J11</strain>
    </source>
</reference>
<comment type="caution">
    <text evidence="9">The sequence shown here is derived from an EMBL/GenBank/DDBJ whole genome shotgun (WGS) entry which is preliminary data.</text>
</comment>
<evidence type="ECO:0000259" key="7">
    <source>
        <dbReference type="PROSITE" id="PS50045"/>
    </source>
</evidence>
<accession>A0A7U7GBJ4</accession>
<dbReference type="OrthoDB" id="9804019at2"/>
<dbReference type="GO" id="GO:0000160">
    <property type="term" value="P:phosphorelay signal transduction system"/>
    <property type="evidence" value="ECO:0007669"/>
    <property type="project" value="InterPro"/>
</dbReference>
<dbReference type="Pfam" id="PF02954">
    <property type="entry name" value="HTH_8"/>
    <property type="match status" value="1"/>
</dbReference>
<dbReference type="SMART" id="SM00448">
    <property type="entry name" value="REC"/>
    <property type="match status" value="1"/>
</dbReference>
<dbReference type="InterPro" id="IPR002078">
    <property type="entry name" value="Sigma_54_int"/>
</dbReference>
<keyword evidence="10" id="KW-1185">Reference proteome</keyword>
<dbReference type="Pfam" id="PF00158">
    <property type="entry name" value="Sigma54_activat"/>
    <property type="match status" value="1"/>
</dbReference>
<dbReference type="PROSITE" id="PS50110">
    <property type="entry name" value="RESPONSE_REGULATORY"/>
    <property type="match status" value="1"/>
</dbReference>
<protein>
    <submittedName>
        <fullName evidence="9">Response regulatory protein</fullName>
    </submittedName>
</protein>
<dbReference type="PRINTS" id="PR01590">
    <property type="entry name" value="HTHFIS"/>
</dbReference>
<evidence type="ECO:0000259" key="8">
    <source>
        <dbReference type="PROSITE" id="PS50110"/>
    </source>
</evidence>
<keyword evidence="1" id="KW-0547">Nucleotide-binding</keyword>
<dbReference type="Gene3D" id="1.10.8.60">
    <property type="match status" value="1"/>
</dbReference>
<dbReference type="NCBIfam" id="TIGR02915">
    <property type="entry name" value="PEP_resp_reg"/>
    <property type="match status" value="1"/>
</dbReference>
<dbReference type="GO" id="GO:0043565">
    <property type="term" value="F:sequence-specific DNA binding"/>
    <property type="evidence" value="ECO:0007669"/>
    <property type="project" value="InterPro"/>
</dbReference>
<dbReference type="CDD" id="cd00009">
    <property type="entry name" value="AAA"/>
    <property type="match status" value="1"/>
</dbReference>
<dbReference type="InterPro" id="IPR011006">
    <property type="entry name" value="CheY-like_superfamily"/>
</dbReference>
<dbReference type="RefSeq" id="WP_034432540.1">
    <property type="nucleotide sequence ID" value="NZ_CBTK010000124.1"/>
</dbReference>
<keyword evidence="4" id="KW-0238">DNA-binding</keyword>
<feature type="modified residue" description="4-aspartylphosphate" evidence="6">
    <location>
        <position position="54"/>
    </location>
</feature>
<dbReference type="Proteomes" id="UP000019184">
    <property type="component" value="Unassembled WGS sequence"/>
</dbReference>
<dbReference type="SMART" id="SM00382">
    <property type="entry name" value="AAA"/>
    <property type="match status" value="1"/>
</dbReference>
<evidence type="ECO:0000256" key="1">
    <source>
        <dbReference type="ARBA" id="ARBA00022741"/>
    </source>
</evidence>
<evidence type="ECO:0000256" key="6">
    <source>
        <dbReference type="PROSITE-ProRule" id="PRU00169"/>
    </source>
</evidence>
<evidence type="ECO:0000256" key="3">
    <source>
        <dbReference type="ARBA" id="ARBA00023015"/>
    </source>
</evidence>
<sequence length="451" mass="50242">MEPCSRKLLIVEDDPGLRNQLCWCFDGYETLTAADRESALNLLQRHSPPIVLLDLGLPPDPANASEGLKALEQMKALEPDTKVIVVTGNDERKNALQAVAMGAYDFYQKPVDADVLRLLVDRAYNLYALERENRELLAQQAIMPLRGVIAASPAMLRICRSVEKIAPTRANVLLLGESGTGKELLAQALHELSGRDKETFVAINCAAIPDALLESELFGHEKGAFTGAVKQMRGKIEYANGGTLMLDEVGDMPLALQAKLLRFLQERVIERVGGRETIPVDVRVICATHRDLPALIIDGAFRQDLYYRISEVTIQIPPLRDREGDVPLIARMLLNRYSRQLKRSQLNLSPDALNALKLYPWPGNVRELENRLKRAVIMCESDLVSAQDLELEANEMSVTPLNLRQARERAERRAIQEALNYADGNVSQTADLLGISRPTMYALLNRYGLKA</sequence>
<dbReference type="InterPro" id="IPR001789">
    <property type="entry name" value="Sig_transdc_resp-reg_receiver"/>
</dbReference>
<evidence type="ECO:0000256" key="4">
    <source>
        <dbReference type="ARBA" id="ARBA00023125"/>
    </source>
</evidence>
<dbReference type="InterPro" id="IPR003593">
    <property type="entry name" value="AAA+_ATPase"/>
</dbReference>
<evidence type="ECO:0000313" key="10">
    <source>
        <dbReference type="Proteomes" id="UP000019184"/>
    </source>
</evidence>
<dbReference type="Gene3D" id="3.40.50.2300">
    <property type="match status" value="1"/>
</dbReference>
<evidence type="ECO:0000256" key="2">
    <source>
        <dbReference type="ARBA" id="ARBA00022840"/>
    </source>
</evidence>
<proteinExistence type="predicted"/>
<dbReference type="Pfam" id="PF00072">
    <property type="entry name" value="Response_reg"/>
    <property type="match status" value="1"/>
</dbReference>
<dbReference type="AlphaFoldDB" id="A0A7U7GBJ4"/>
<dbReference type="PANTHER" id="PTHR32071">
    <property type="entry name" value="TRANSCRIPTIONAL REGULATORY PROTEIN"/>
    <property type="match status" value="1"/>
</dbReference>
<keyword evidence="3" id="KW-0805">Transcription regulation</keyword>
<dbReference type="SUPFAM" id="SSF52540">
    <property type="entry name" value="P-loop containing nucleoside triphosphate hydrolases"/>
    <property type="match status" value="1"/>
</dbReference>
<dbReference type="PROSITE" id="PS50045">
    <property type="entry name" value="SIGMA54_INTERACT_4"/>
    <property type="match status" value="1"/>
</dbReference>
<dbReference type="InterPro" id="IPR058031">
    <property type="entry name" value="AAA_lid_NorR"/>
</dbReference>
<dbReference type="InterPro" id="IPR014264">
    <property type="entry name" value="PEP-CTERM_resp_reg"/>
</dbReference>
<dbReference type="InterPro" id="IPR025662">
    <property type="entry name" value="Sigma_54_int_dom_ATP-bd_1"/>
</dbReference>
<dbReference type="InterPro" id="IPR009057">
    <property type="entry name" value="Homeodomain-like_sf"/>
</dbReference>
<feature type="domain" description="Response regulatory" evidence="8">
    <location>
        <begin position="7"/>
        <end position="124"/>
    </location>
</feature>
<dbReference type="GO" id="GO:0005524">
    <property type="term" value="F:ATP binding"/>
    <property type="evidence" value="ECO:0007669"/>
    <property type="project" value="UniProtKB-KW"/>
</dbReference>
<dbReference type="Gene3D" id="1.10.10.60">
    <property type="entry name" value="Homeodomain-like"/>
    <property type="match status" value="1"/>
</dbReference>
<dbReference type="FunFam" id="3.40.50.300:FF:000006">
    <property type="entry name" value="DNA-binding transcriptional regulator NtrC"/>
    <property type="match status" value="1"/>
</dbReference>
<dbReference type="PANTHER" id="PTHR32071:SF113">
    <property type="entry name" value="ALGINATE BIOSYNTHESIS TRANSCRIPTIONAL REGULATORY PROTEIN ALGB"/>
    <property type="match status" value="1"/>
</dbReference>
<dbReference type="InterPro" id="IPR027417">
    <property type="entry name" value="P-loop_NTPase"/>
</dbReference>
<dbReference type="PROSITE" id="PS00676">
    <property type="entry name" value="SIGMA54_INTERACT_2"/>
    <property type="match status" value="1"/>
</dbReference>
<gene>
    <name evidence="9" type="ORF">BN874_210022</name>
</gene>
<dbReference type="EMBL" id="CBTK010000124">
    <property type="protein sequence ID" value="CDH45142.1"/>
    <property type="molecule type" value="Genomic_DNA"/>
</dbReference>
<organism evidence="9 10">
    <name type="scientific">Candidatus Contendobacter odensis Run_B_J11</name>
    <dbReference type="NCBI Taxonomy" id="1400861"/>
    <lineage>
        <taxon>Bacteria</taxon>
        <taxon>Pseudomonadati</taxon>
        <taxon>Pseudomonadota</taxon>
        <taxon>Gammaproteobacteria</taxon>
        <taxon>Candidatus Competibacteraceae</taxon>
        <taxon>Candidatus Contendibacter</taxon>
    </lineage>
</organism>
<dbReference type="Pfam" id="PF25601">
    <property type="entry name" value="AAA_lid_14"/>
    <property type="match status" value="1"/>
</dbReference>
<dbReference type="InterPro" id="IPR002197">
    <property type="entry name" value="HTH_Fis"/>
</dbReference>
<evidence type="ECO:0000256" key="5">
    <source>
        <dbReference type="ARBA" id="ARBA00023163"/>
    </source>
</evidence>
<dbReference type="InterPro" id="IPR025944">
    <property type="entry name" value="Sigma_54_int_dom_CS"/>
</dbReference>
<dbReference type="GO" id="GO:0006355">
    <property type="term" value="P:regulation of DNA-templated transcription"/>
    <property type="evidence" value="ECO:0007669"/>
    <property type="project" value="InterPro"/>
</dbReference>
<keyword evidence="5" id="KW-0804">Transcription</keyword>
<dbReference type="PROSITE" id="PS00675">
    <property type="entry name" value="SIGMA54_INTERACT_1"/>
    <property type="match status" value="1"/>
</dbReference>
<dbReference type="Gene3D" id="3.40.50.300">
    <property type="entry name" value="P-loop containing nucleotide triphosphate hydrolases"/>
    <property type="match status" value="1"/>
</dbReference>
<dbReference type="PROSITE" id="PS00688">
    <property type="entry name" value="SIGMA54_INTERACT_3"/>
    <property type="match status" value="1"/>
</dbReference>
<feature type="domain" description="Sigma-54 factor interaction" evidence="7">
    <location>
        <begin position="148"/>
        <end position="377"/>
    </location>
</feature>